<dbReference type="PANTHER" id="PTHR43649:SF33">
    <property type="entry name" value="POLYGALACTURONAN_RHAMNOGALACTURONAN-BINDING PROTEIN YTCQ"/>
    <property type="match status" value="1"/>
</dbReference>
<proteinExistence type="predicted"/>
<evidence type="ECO:0000256" key="6">
    <source>
        <dbReference type="SAM" id="SignalP"/>
    </source>
</evidence>
<reference evidence="8" key="1">
    <citation type="journal article" date="2019" name="Int. J. Syst. Evol. Microbiol.">
        <title>The Global Catalogue of Microorganisms (GCM) 10K type strain sequencing project: providing services to taxonomists for standard genome sequencing and annotation.</title>
        <authorList>
            <consortium name="The Broad Institute Genomics Platform"/>
            <consortium name="The Broad Institute Genome Sequencing Center for Infectious Disease"/>
            <person name="Wu L."/>
            <person name="Ma J."/>
        </authorList>
    </citation>
    <scope>NUCLEOTIDE SEQUENCE [LARGE SCALE GENOMIC DNA]</scope>
    <source>
        <strain evidence="8">CGMCC 1.12237</strain>
    </source>
</reference>
<keyword evidence="5" id="KW-0449">Lipoprotein</keyword>
<keyword evidence="4" id="KW-0564">Palmitate</keyword>
<feature type="signal peptide" evidence="6">
    <location>
        <begin position="1"/>
        <end position="22"/>
    </location>
</feature>
<evidence type="ECO:0000256" key="2">
    <source>
        <dbReference type="ARBA" id="ARBA00022729"/>
    </source>
</evidence>
<keyword evidence="3" id="KW-0472">Membrane</keyword>
<dbReference type="RefSeq" id="WP_382350340.1">
    <property type="nucleotide sequence ID" value="NZ_JBHSMC010000011.1"/>
</dbReference>
<evidence type="ECO:0000313" key="7">
    <source>
        <dbReference type="EMBL" id="MFC5464860.1"/>
    </source>
</evidence>
<keyword evidence="2 6" id="KW-0732">Signal</keyword>
<organism evidence="7 8">
    <name type="scientific">Lederbergia graminis</name>
    <dbReference type="NCBI Taxonomy" id="735518"/>
    <lineage>
        <taxon>Bacteria</taxon>
        <taxon>Bacillati</taxon>
        <taxon>Bacillota</taxon>
        <taxon>Bacilli</taxon>
        <taxon>Bacillales</taxon>
        <taxon>Bacillaceae</taxon>
        <taxon>Lederbergia</taxon>
    </lineage>
</organism>
<dbReference type="EMBL" id="JBHSMC010000011">
    <property type="protein sequence ID" value="MFC5464860.1"/>
    <property type="molecule type" value="Genomic_DNA"/>
</dbReference>
<evidence type="ECO:0000256" key="1">
    <source>
        <dbReference type="ARBA" id="ARBA00022475"/>
    </source>
</evidence>
<dbReference type="InterPro" id="IPR006059">
    <property type="entry name" value="SBP"/>
</dbReference>
<comment type="caution">
    <text evidence="7">The sequence shown here is derived from an EMBL/GenBank/DDBJ whole genome shotgun (WGS) entry which is preliminary data.</text>
</comment>
<evidence type="ECO:0000256" key="5">
    <source>
        <dbReference type="ARBA" id="ARBA00023288"/>
    </source>
</evidence>
<dbReference type="InterPro" id="IPR050490">
    <property type="entry name" value="Bact_solute-bd_prot1"/>
</dbReference>
<feature type="chain" id="PRO_5045298930" evidence="6">
    <location>
        <begin position="23"/>
        <end position="538"/>
    </location>
</feature>
<dbReference type="PANTHER" id="PTHR43649">
    <property type="entry name" value="ARABINOSE-BINDING PROTEIN-RELATED"/>
    <property type="match status" value="1"/>
</dbReference>
<dbReference type="Pfam" id="PF01547">
    <property type="entry name" value="SBP_bac_1"/>
    <property type="match status" value="1"/>
</dbReference>
<protein>
    <submittedName>
        <fullName evidence="7">Extracellular solute-binding protein</fullName>
    </submittedName>
</protein>
<name>A0ABW0LHN3_9BACI</name>
<dbReference type="SUPFAM" id="SSF53850">
    <property type="entry name" value="Periplasmic binding protein-like II"/>
    <property type="match status" value="1"/>
</dbReference>
<sequence>MNKKARALSIMLAIFMLAVILAGCKKDEASSDPNTLSFSVTLSSDGVDNTKSQVHKEWVKLMEEKMGKKLNIKWNYIPSSDYDQKVQLDIASNELTDFLMTPLFYDTTDMAKHGQILELSQYKEHMPNYMAYLSKVRDGMERVTDADGKMYYFKETSTPRFEEDKGLLLQNTSAYRYDLFQKHNIKIPETLDDVYDAAKKLKELYPDKYPINTRWNDLRSLFHANHVMADVFWNGEEFVYGIFEDGYKEALQFANKLYEEKLLDPEYMTDTDDTLQQKALNESNFMWLAQWFTSPGAYTRLANDGKIFAVSFYPDNPKYGTAYQNATNGNTPDLGWGTYVINAKTKNPEELVKFVDLQYDPEVMRLITWGIEGVTYTLDEDGNPTFTEEFHKADDPWALGDKYGMRASAKHRPGLQISSDSKAFVDFAATDYTYFDGKYEEVPIEKNEFLRELPMPDNPYVPSWYEAPAIQFTQAESQEISEIMNPVQTFVMEMESNFVTGKESFSDWNKFTGDIKKMGNIDRVLEIYNEAAKRVTSK</sequence>
<keyword evidence="1" id="KW-1003">Cell membrane</keyword>
<dbReference type="Proteomes" id="UP001596147">
    <property type="component" value="Unassembled WGS sequence"/>
</dbReference>
<evidence type="ECO:0000256" key="3">
    <source>
        <dbReference type="ARBA" id="ARBA00023136"/>
    </source>
</evidence>
<evidence type="ECO:0000313" key="8">
    <source>
        <dbReference type="Proteomes" id="UP001596147"/>
    </source>
</evidence>
<accession>A0ABW0LHN3</accession>
<evidence type="ECO:0000256" key="4">
    <source>
        <dbReference type="ARBA" id="ARBA00023139"/>
    </source>
</evidence>
<dbReference type="Gene3D" id="3.40.190.10">
    <property type="entry name" value="Periplasmic binding protein-like II"/>
    <property type="match status" value="2"/>
</dbReference>
<keyword evidence="8" id="KW-1185">Reference proteome</keyword>
<dbReference type="PROSITE" id="PS51257">
    <property type="entry name" value="PROKAR_LIPOPROTEIN"/>
    <property type="match status" value="1"/>
</dbReference>
<gene>
    <name evidence="7" type="ORF">ACFPM4_08845</name>
</gene>